<gene>
    <name evidence="2" type="ordered locus">PAS_chr2-2_0083</name>
</gene>
<accession>C4R2X2</accession>
<reference evidence="2 3" key="1">
    <citation type="journal article" date="2009" name="Nat. Biotechnol.">
        <title>Genome sequence of the recombinant protein production host Pichia pastoris.</title>
        <authorList>
            <person name="De Schutter K."/>
            <person name="Lin Y.C."/>
            <person name="Tiels P."/>
            <person name="Van Hecke A."/>
            <person name="Glinka S."/>
            <person name="Weber-Lehmann J."/>
            <person name="Rouze P."/>
            <person name="Van de Peer Y."/>
            <person name="Callewaert N."/>
        </authorList>
    </citation>
    <scope>NUCLEOTIDE SEQUENCE [LARGE SCALE GENOMIC DNA]</scope>
    <source>
        <strain evidence="3">GS115 / ATCC 20864</strain>
    </source>
</reference>
<dbReference type="OMA" id="HFPTGYG"/>
<dbReference type="FunCoup" id="C4R2X2">
    <property type="interactions" value="224"/>
</dbReference>
<dbReference type="PANTHER" id="PTHR28155">
    <property type="entry name" value="ACR243WP"/>
    <property type="match status" value="1"/>
</dbReference>
<organism evidence="2 3">
    <name type="scientific">Komagataella phaffii (strain GS115 / ATCC 20864)</name>
    <name type="common">Yeast</name>
    <name type="synonym">Pichia pastoris</name>
    <dbReference type="NCBI Taxonomy" id="644223"/>
    <lineage>
        <taxon>Eukaryota</taxon>
        <taxon>Fungi</taxon>
        <taxon>Dikarya</taxon>
        <taxon>Ascomycota</taxon>
        <taxon>Saccharomycotina</taxon>
        <taxon>Pichiomycetes</taxon>
        <taxon>Pichiales</taxon>
        <taxon>Pichiaceae</taxon>
        <taxon>Komagataella</taxon>
    </lineage>
</organism>
<dbReference type="Proteomes" id="UP000000314">
    <property type="component" value="Chromosome 2"/>
</dbReference>
<dbReference type="RefSeq" id="XP_002492126.1">
    <property type="nucleotide sequence ID" value="XM_002492081.1"/>
</dbReference>
<dbReference type="KEGG" id="ppa:PAS_chr2-2_0083"/>
<name>C4R2X2_KOMPG</name>
<dbReference type="InterPro" id="IPR053263">
    <property type="entry name" value="Euk_RPA34_RNAP_subunit"/>
</dbReference>
<keyword evidence="3" id="KW-1185">Reference proteome</keyword>
<proteinExistence type="predicted"/>
<sequence length="172" mass="19718">MKRISKEFISESDISSDNSESSDSEDFTFEPPANFKQRTDLKEISPFKDLGKKEVWLLKTPKDLDLSTLKTLPMPIKDKTAHSFKHEGKKYQVREDSLDQDTKNDISKYKILDVKSLDELKPAKVKISKFLTVGEKVSIPKIDLDKVCIPRQNVPQEENLEQKHFATGYGKS</sequence>
<evidence type="ECO:0000313" key="2">
    <source>
        <dbReference type="EMBL" id="CAY69846.1"/>
    </source>
</evidence>
<dbReference type="PANTHER" id="PTHR28155:SF1">
    <property type="entry name" value="DNA-DIRECTED RNA POLYMERASE I SUBUNIT RPA34.5-DOMAIN-CONTAINING PROTEIN"/>
    <property type="match status" value="1"/>
</dbReference>
<dbReference type="HOGENOM" id="CLU_090034_0_0_1"/>
<dbReference type="AlphaFoldDB" id="C4R2X2"/>
<dbReference type="OrthoDB" id="4089784at2759"/>
<dbReference type="STRING" id="644223.C4R2X2"/>
<dbReference type="GO" id="GO:0006360">
    <property type="term" value="P:transcription by RNA polymerase I"/>
    <property type="evidence" value="ECO:0007669"/>
    <property type="project" value="InterPro"/>
</dbReference>
<dbReference type="EMBL" id="FN392320">
    <property type="protein sequence ID" value="CAY69846.1"/>
    <property type="molecule type" value="Genomic_DNA"/>
</dbReference>
<evidence type="ECO:0000256" key="1">
    <source>
        <dbReference type="SAM" id="MobiDB-lite"/>
    </source>
</evidence>
<dbReference type="eggNOG" id="ENOG502S2EI">
    <property type="taxonomic scope" value="Eukaryota"/>
</dbReference>
<evidence type="ECO:0000313" key="3">
    <source>
        <dbReference type="Proteomes" id="UP000000314"/>
    </source>
</evidence>
<dbReference type="SMR" id="C4R2X2"/>
<dbReference type="InterPro" id="IPR013240">
    <property type="entry name" value="DNA-dir_RNA_pol1_su_RPA34"/>
</dbReference>
<protein>
    <submittedName>
        <fullName evidence="2">Uncharacterized protein</fullName>
    </submittedName>
</protein>
<dbReference type="GeneID" id="8199187"/>
<feature type="region of interest" description="Disordered" evidence="1">
    <location>
        <begin position="1"/>
        <end position="32"/>
    </location>
</feature>
<dbReference type="Pfam" id="PF08208">
    <property type="entry name" value="RNA_polI_A34"/>
    <property type="match status" value="1"/>
</dbReference>
<dbReference type="InParanoid" id="C4R2X2"/>
<dbReference type="Gene3D" id="6.20.250.70">
    <property type="match status" value="1"/>
</dbReference>